<dbReference type="Proteomes" id="UP000321722">
    <property type="component" value="Unassembled WGS sequence"/>
</dbReference>
<feature type="domain" description="Glycosyltransferase 2-like" evidence="1">
    <location>
        <begin position="4"/>
        <end position="72"/>
    </location>
</feature>
<protein>
    <recommendedName>
        <fullName evidence="1">Glycosyltransferase 2-like domain-containing protein</fullName>
    </recommendedName>
</protein>
<keyword evidence="3" id="KW-1185">Reference proteome</keyword>
<evidence type="ECO:0000259" key="1">
    <source>
        <dbReference type="Pfam" id="PF00535"/>
    </source>
</evidence>
<proteinExistence type="predicted"/>
<dbReference type="SUPFAM" id="SSF53448">
    <property type="entry name" value="Nucleotide-diphospho-sugar transferases"/>
    <property type="match status" value="1"/>
</dbReference>
<comment type="caution">
    <text evidence="2">The sequence shown here is derived from an EMBL/GenBank/DDBJ whole genome shotgun (WGS) entry which is preliminary data.</text>
</comment>
<organism evidence="2 3">
    <name type="scientific">Ligilactobacillus aviarius</name>
    <dbReference type="NCBI Taxonomy" id="1606"/>
    <lineage>
        <taxon>Bacteria</taxon>
        <taxon>Bacillati</taxon>
        <taxon>Bacillota</taxon>
        <taxon>Bacilli</taxon>
        <taxon>Lactobacillales</taxon>
        <taxon>Lactobacillaceae</taxon>
        <taxon>Ligilactobacillus</taxon>
    </lineage>
</organism>
<dbReference type="InterPro" id="IPR029044">
    <property type="entry name" value="Nucleotide-diphossugar_trans"/>
</dbReference>
<dbReference type="EMBL" id="BJUI01000024">
    <property type="protein sequence ID" value="GEK42476.1"/>
    <property type="molecule type" value="Genomic_DNA"/>
</dbReference>
<accession>A0A510WTF9</accession>
<dbReference type="RefSeq" id="WP_057827051.1">
    <property type="nucleotide sequence ID" value="NZ_BAAACL010000016.1"/>
</dbReference>
<reference evidence="2 3" key="1">
    <citation type="submission" date="2019-07" db="EMBL/GenBank/DDBJ databases">
        <title>Whole genome shotgun sequence of Lactobacillus aviarius subsp. aviarius NBRC 102162.</title>
        <authorList>
            <person name="Hosoyama A."/>
            <person name="Uohara A."/>
            <person name="Ohji S."/>
            <person name="Ichikawa N."/>
        </authorList>
    </citation>
    <scope>NUCLEOTIDE SEQUENCE [LARGE SCALE GENOMIC DNA]</scope>
    <source>
        <strain evidence="2 3">NBRC 102162</strain>
    </source>
</reference>
<dbReference type="PANTHER" id="PTHR48090">
    <property type="entry name" value="UNDECAPRENYL-PHOSPHATE 4-DEOXY-4-FORMAMIDO-L-ARABINOSE TRANSFERASE-RELATED"/>
    <property type="match status" value="1"/>
</dbReference>
<dbReference type="Pfam" id="PF00535">
    <property type="entry name" value="Glycos_transf_2"/>
    <property type="match status" value="1"/>
</dbReference>
<evidence type="ECO:0000313" key="3">
    <source>
        <dbReference type="Proteomes" id="UP000321722"/>
    </source>
</evidence>
<name>A0A510WTF9_9LACO</name>
<dbReference type="InterPro" id="IPR001173">
    <property type="entry name" value="Glyco_trans_2-like"/>
</dbReference>
<gene>
    <name evidence="2" type="ORF">LAV01_13080</name>
</gene>
<dbReference type="InterPro" id="IPR050256">
    <property type="entry name" value="Glycosyltransferase_2"/>
</dbReference>
<dbReference type="AlphaFoldDB" id="A0A510WTF9"/>
<evidence type="ECO:0000313" key="2">
    <source>
        <dbReference type="EMBL" id="GEK42476.1"/>
    </source>
</evidence>
<dbReference type="Gene3D" id="3.90.550.10">
    <property type="entry name" value="Spore Coat Polysaccharide Biosynthesis Protein SpsA, Chain A"/>
    <property type="match status" value="1"/>
</dbReference>
<dbReference type="PANTHER" id="PTHR48090:SF7">
    <property type="entry name" value="RFBJ PROTEIN"/>
    <property type="match status" value="1"/>
</dbReference>
<sequence length="90" mass="10150">MDLSIVIPMYNCESTINNVLNSIHDFIDKCDENVEVICVDDGSKDSTASIVEGFIKNSNMFSLIKKENGGGKFSTKYRNNKGRRKVYYVS</sequence>